<dbReference type="EMBL" id="JQAR01000004">
    <property type="protein sequence ID" value="KRN31635.1"/>
    <property type="molecule type" value="Genomic_DNA"/>
</dbReference>
<dbReference type="Proteomes" id="UP000051727">
    <property type="component" value="Unassembled WGS sequence"/>
</dbReference>
<gene>
    <name evidence="1" type="ORF">IV36_GL001759</name>
</gene>
<evidence type="ECO:0000313" key="2">
    <source>
        <dbReference type="Proteomes" id="UP000051727"/>
    </source>
</evidence>
<evidence type="ECO:0000313" key="1">
    <source>
        <dbReference type="EMBL" id="KRN31635.1"/>
    </source>
</evidence>
<dbReference type="RefSeq" id="WP_056990775.1">
    <property type="nucleotide sequence ID" value="NZ_JATAAJ010000004.1"/>
</dbReference>
<organism evidence="1 2">
    <name type="scientific">Liquorilactobacillus mali</name>
    <dbReference type="NCBI Taxonomy" id="1618"/>
    <lineage>
        <taxon>Bacteria</taxon>
        <taxon>Bacillati</taxon>
        <taxon>Bacillota</taxon>
        <taxon>Bacilli</taxon>
        <taxon>Lactobacillales</taxon>
        <taxon>Lactobacillaceae</taxon>
        <taxon>Liquorilactobacillus</taxon>
    </lineage>
</organism>
<dbReference type="PATRIC" id="fig|1618.3.peg.1790"/>
<sequence length="207" mass="22457">MTETSKASDIQYQIGVGDLLVAIKTTKDTTGTAPAYDTKIWRLSNAKKIKIKGNGKATDIYASNVKIATVAQETSQEISLDHIGFPVALLDQLYGQTATKGVTLATAEAKELPEFAFGFIAPKSDGQNDAYWFPSCTLDPALSDDYETGEDTFKEQDPSMTINTAGLRNNKVIYTKFSSVRDGAMTIDDFVKEVIYDASQLATQAGE</sequence>
<comment type="caution">
    <text evidence="1">The sequence shown here is derived from an EMBL/GenBank/DDBJ whole genome shotgun (WGS) entry which is preliminary data.</text>
</comment>
<dbReference type="STRING" id="1618.IV36_GL001759"/>
<accession>A0A0R2FT42</accession>
<dbReference type="AlphaFoldDB" id="A0A0R2FT42"/>
<dbReference type="OrthoDB" id="2184075at2"/>
<dbReference type="NCBIfam" id="TIGR01603">
    <property type="entry name" value="maj_tail_phi13"/>
    <property type="match status" value="1"/>
</dbReference>
<proteinExistence type="predicted"/>
<dbReference type="InterPro" id="IPR006490">
    <property type="entry name" value="Maj_tail_phi13"/>
</dbReference>
<name>A0A0R2FT42_9LACO</name>
<protein>
    <submittedName>
        <fullName evidence="1">Major tail protein, phi13 family</fullName>
    </submittedName>
</protein>
<reference evidence="1 2" key="1">
    <citation type="journal article" date="2015" name="Genome Announc.">
        <title>Expanding the biotechnology potential of lactobacilli through comparative genomics of 213 strains and associated genera.</title>
        <authorList>
            <person name="Sun Z."/>
            <person name="Harris H.M."/>
            <person name="McCann A."/>
            <person name="Guo C."/>
            <person name="Argimon S."/>
            <person name="Zhang W."/>
            <person name="Yang X."/>
            <person name="Jeffery I.B."/>
            <person name="Cooney J.C."/>
            <person name="Kagawa T.F."/>
            <person name="Liu W."/>
            <person name="Song Y."/>
            <person name="Salvetti E."/>
            <person name="Wrobel A."/>
            <person name="Rasinkangas P."/>
            <person name="Parkhill J."/>
            <person name="Rea M.C."/>
            <person name="O'Sullivan O."/>
            <person name="Ritari J."/>
            <person name="Douillard F.P."/>
            <person name="Paul Ross R."/>
            <person name="Yang R."/>
            <person name="Briner A.E."/>
            <person name="Felis G.E."/>
            <person name="de Vos W.M."/>
            <person name="Barrangou R."/>
            <person name="Klaenhammer T.R."/>
            <person name="Caufield P.W."/>
            <person name="Cui Y."/>
            <person name="Zhang H."/>
            <person name="O'Toole P.W."/>
        </authorList>
    </citation>
    <scope>NUCLEOTIDE SEQUENCE [LARGE SCALE GENOMIC DNA]</scope>
    <source>
        <strain evidence="1 2">ATCC 27304</strain>
    </source>
</reference>